<reference evidence="3" key="1">
    <citation type="submission" date="2016-11" db="EMBL/GenBank/DDBJ databases">
        <authorList>
            <person name="Varghese N."/>
            <person name="Submissions S."/>
        </authorList>
    </citation>
    <scope>NUCLEOTIDE SEQUENCE [LARGE SCALE GENOMIC DNA]</scope>
    <source>
        <strain evidence="3">DSM 26349</strain>
    </source>
</reference>
<protein>
    <submittedName>
        <fullName evidence="2">Glycosyl transferases group 1</fullName>
    </submittedName>
</protein>
<accession>A0A1M6AXI8</accession>
<gene>
    <name evidence="2" type="ORF">SAMN04487908_10251</name>
</gene>
<organism evidence="2 3">
    <name type="scientific">Aequorivita viscosa</name>
    <dbReference type="NCBI Taxonomy" id="797419"/>
    <lineage>
        <taxon>Bacteria</taxon>
        <taxon>Pseudomonadati</taxon>
        <taxon>Bacteroidota</taxon>
        <taxon>Flavobacteriia</taxon>
        <taxon>Flavobacteriales</taxon>
        <taxon>Flavobacteriaceae</taxon>
        <taxon>Aequorivita</taxon>
    </lineage>
</organism>
<dbReference type="InterPro" id="IPR055259">
    <property type="entry name" value="YkvP/CgeB_Glyco_trans-like"/>
</dbReference>
<dbReference type="Pfam" id="PF13524">
    <property type="entry name" value="Glyco_trans_1_2"/>
    <property type="match status" value="1"/>
</dbReference>
<dbReference type="Gene3D" id="3.40.50.2000">
    <property type="entry name" value="Glycogen Phosphorylase B"/>
    <property type="match status" value="1"/>
</dbReference>
<dbReference type="Proteomes" id="UP000184172">
    <property type="component" value="Unassembled WGS sequence"/>
</dbReference>
<keyword evidence="3" id="KW-1185">Reference proteome</keyword>
<name>A0A1M6AXI8_9FLAO</name>
<keyword evidence="2" id="KW-0808">Transferase</keyword>
<dbReference type="EMBL" id="FQYV01000002">
    <property type="protein sequence ID" value="SHI41160.1"/>
    <property type="molecule type" value="Genomic_DNA"/>
</dbReference>
<evidence type="ECO:0000313" key="3">
    <source>
        <dbReference type="Proteomes" id="UP000184172"/>
    </source>
</evidence>
<dbReference type="GO" id="GO:0016740">
    <property type="term" value="F:transferase activity"/>
    <property type="evidence" value="ECO:0007669"/>
    <property type="project" value="UniProtKB-KW"/>
</dbReference>
<proteinExistence type="predicted"/>
<evidence type="ECO:0000259" key="1">
    <source>
        <dbReference type="Pfam" id="PF13524"/>
    </source>
</evidence>
<dbReference type="RefSeq" id="WP_073214217.1">
    <property type="nucleotide sequence ID" value="NZ_FNNS01000004.1"/>
</dbReference>
<evidence type="ECO:0000313" key="2">
    <source>
        <dbReference type="EMBL" id="SHI41160.1"/>
    </source>
</evidence>
<dbReference type="STRING" id="797419.SAMN05216556_10454"/>
<feature type="domain" description="Spore protein YkvP/CgeB glycosyl transferase-like" evidence="1">
    <location>
        <begin position="260"/>
        <end position="373"/>
    </location>
</feature>
<dbReference type="OrthoDB" id="6638088at2"/>
<sequence length="378" mass="43727">MKILLVGEYSRLHNSLKEGLQALGHEVILVSTGDHFKKFPSDILLKRRFNSGITKKFKVGIYKIFGIDITSIVLKKQFFSHKEKFKNFDVVQLINESPFSIAANEEKEIISFLRKHNKKLFLLSCGADYSSIKFAFEKKLRYSIFNPLFDGKVSEKDFAPALKYLNPDFKALHNFIFKKMDGVIASDLDYHIPLKGQEKYRGLIPNPINTSLLEQPPFSIDEKIIIFHGINRVNYFKKGNDYFEAALSKIEKKYASKVEIITVESLPYSEYISAYNSAHILLDQVFSYDQGYNALEAMAKGKVVFTGAETEFLECYNLKENEVCINALPDLEYLFQKLEELILNPKQLIEISNNARKFIEREHNYISVAEKYLETWKL</sequence>
<dbReference type="SUPFAM" id="SSF53756">
    <property type="entry name" value="UDP-Glycosyltransferase/glycogen phosphorylase"/>
    <property type="match status" value="1"/>
</dbReference>
<dbReference type="AlphaFoldDB" id="A0A1M6AXI8"/>